<dbReference type="Pfam" id="PF13660">
    <property type="entry name" value="DUF4147"/>
    <property type="match status" value="1"/>
</dbReference>
<dbReference type="PANTHER" id="PTHR12227:SF0">
    <property type="entry name" value="GLYCERATE KINASE"/>
    <property type="match status" value="1"/>
</dbReference>
<dbReference type="SUPFAM" id="SSF82544">
    <property type="entry name" value="GckA/TtuD-like"/>
    <property type="match status" value="1"/>
</dbReference>
<dbReference type="KEGG" id="cnan:A2G96_03560"/>
<reference evidence="3 4" key="1">
    <citation type="submission" date="2016-03" db="EMBL/GenBank/DDBJ databases">
        <title>Complete genome sequence of a novel chlorpyrifos degrading bacterium, Cupriavidus nantongensis sp. X1.</title>
        <authorList>
            <person name="Fang L."/>
        </authorList>
    </citation>
    <scope>NUCLEOTIDE SEQUENCE [LARGE SCALE GENOMIC DNA]</scope>
    <source>
        <strain evidence="3 4">X1</strain>
    </source>
</reference>
<evidence type="ECO:0000259" key="2">
    <source>
        <dbReference type="Pfam" id="PF13660"/>
    </source>
</evidence>
<dbReference type="PANTHER" id="PTHR12227">
    <property type="entry name" value="GLYCERATE KINASE"/>
    <property type="match status" value="1"/>
</dbReference>
<gene>
    <name evidence="3" type="ORF">A2G96_03560</name>
</gene>
<dbReference type="GO" id="GO:0008887">
    <property type="term" value="F:glycerate kinase activity"/>
    <property type="evidence" value="ECO:0007669"/>
    <property type="project" value="InterPro"/>
</dbReference>
<proteinExistence type="predicted"/>
<keyword evidence="4" id="KW-1185">Reference proteome</keyword>
<dbReference type="InterPro" id="IPR038614">
    <property type="entry name" value="GK_N_sf"/>
</dbReference>
<organism evidence="3 4">
    <name type="scientific">Cupriavidus nantongensis</name>
    <dbReference type="NCBI Taxonomy" id="1796606"/>
    <lineage>
        <taxon>Bacteria</taxon>
        <taxon>Pseudomonadati</taxon>
        <taxon>Pseudomonadota</taxon>
        <taxon>Betaproteobacteria</taxon>
        <taxon>Burkholderiales</taxon>
        <taxon>Burkholderiaceae</taxon>
        <taxon>Cupriavidus</taxon>
    </lineage>
</organism>
<sequence>MSAGFAGDARALLIETFHAAVAAADPLQIVARHLPPPHAGGRTLVVGAGKAAASMAAAVERAYAGKATLEGLVVTRYAHGMPTDHIRVIEAGHPVPDESGEQAAAEILAAVQSLTPQDRLLVLVSGGGSSLLSLPAKGIPMADLKATTRELLRCGAPITDMNIVRKHISRIQGGRLAQASQAPVTTLIVSDVAGDDPSAIASGPTVADPSTFEDALQILRRYGAEVPASVQSHLERGARGEVAETPKPGDPLFDRVDNIMIATAHGSLEAAAALFRQRGITPVVLGDTVTGEAREVARVYAALVREIRAYNAPFATPVALISGGECTVTLPAGGGASKARGGRCSEFLLSLAVELAGMPDVYAIAADTDGIDGSEDNAGALADPTTLARAEAAGMPGQRQLDAHDAWGLFDAIGDLVVTGPTRTNVNDYRAILIL</sequence>
<dbReference type="Gene3D" id="3.40.1480.10">
    <property type="entry name" value="MOFRL domain"/>
    <property type="match status" value="1"/>
</dbReference>
<accession>A0A142JFN1</accession>
<dbReference type="EMBL" id="CP014844">
    <property type="protein sequence ID" value="AMR76893.1"/>
    <property type="molecule type" value="Genomic_DNA"/>
</dbReference>
<dbReference type="InterPro" id="IPR025286">
    <property type="entry name" value="MOFRL_assoc_dom"/>
</dbReference>
<protein>
    <submittedName>
        <fullName evidence="3">Hydroxypyruvate reductase</fullName>
    </submittedName>
</protein>
<dbReference type="OrthoDB" id="9766552at2"/>
<dbReference type="AlphaFoldDB" id="A0A142JFN1"/>
<dbReference type="Pfam" id="PF05161">
    <property type="entry name" value="MOFRL"/>
    <property type="match status" value="1"/>
</dbReference>
<dbReference type="RefSeq" id="WP_062796824.1">
    <property type="nucleotide sequence ID" value="NZ_CP014844.1"/>
</dbReference>
<keyword evidence="3" id="KW-0670">Pyruvate</keyword>
<dbReference type="InterPro" id="IPR037035">
    <property type="entry name" value="GK-like_C_sf"/>
</dbReference>
<evidence type="ECO:0000313" key="4">
    <source>
        <dbReference type="Proteomes" id="UP000075238"/>
    </source>
</evidence>
<dbReference type="GO" id="GO:0005737">
    <property type="term" value="C:cytoplasm"/>
    <property type="evidence" value="ECO:0007669"/>
    <property type="project" value="TreeGrafter"/>
</dbReference>
<feature type="domain" description="MOFRL" evidence="1">
    <location>
        <begin position="318"/>
        <end position="428"/>
    </location>
</feature>
<dbReference type="Proteomes" id="UP000075238">
    <property type="component" value="Chromosome 1"/>
</dbReference>
<feature type="domain" description="MOFRL-associated" evidence="2">
    <location>
        <begin position="14"/>
        <end position="235"/>
    </location>
</feature>
<dbReference type="InterPro" id="IPR039760">
    <property type="entry name" value="MOFRL_protein"/>
</dbReference>
<dbReference type="InterPro" id="IPR007835">
    <property type="entry name" value="MOFRL"/>
</dbReference>
<name>A0A142JFN1_9BURK</name>
<dbReference type="Gene3D" id="3.40.50.10180">
    <property type="entry name" value="Glycerate kinase, MOFRL-like N-terminal domain"/>
    <property type="match status" value="1"/>
</dbReference>
<evidence type="ECO:0000313" key="3">
    <source>
        <dbReference type="EMBL" id="AMR76893.1"/>
    </source>
</evidence>
<dbReference type="STRING" id="1796606.A2G96_03560"/>
<evidence type="ECO:0000259" key="1">
    <source>
        <dbReference type="Pfam" id="PF05161"/>
    </source>
</evidence>